<evidence type="ECO:0000313" key="1">
    <source>
        <dbReference type="EMBL" id="AGK86724.1"/>
    </source>
</evidence>
<organism evidence="1 2">
    <name type="scientific">Synechococcus phage S-CBP2</name>
    <dbReference type="NCBI Taxonomy" id="756277"/>
    <lineage>
        <taxon>Viruses</taxon>
        <taxon>Duplodnaviria</taxon>
        <taxon>Heunggongvirae</taxon>
        <taxon>Uroviricota</taxon>
        <taxon>Caudoviricetes</taxon>
        <taxon>Autographivirales</taxon>
        <taxon>Kembevirus</taxon>
        <taxon>Kembevirus SCBP2</taxon>
    </lineage>
</organism>
<evidence type="ECO:0000313" key="2">
    <source>
        <dbReference type="Proteomes" id="UP000030041"/>
    </source>
</evidence>
<dbReference type="GeneID" id="22112044"/>
<sequence length="46" mass="5342">MTKEAPIDNLFFEIDALVERLEEVGYDISDIVDVMSQYVEVVTEYL</sequence>
<dbReference type="RefSeq" id="YP_009103126.1">
    <property type="nucleotide sequence ID" value="NC_025455.1"/>
</dbReference>
<keyword evidence="2" id="KW-1185">Reference proteome</keyword>
<dbReference type="Proteomes" id="UP000030041">
    <property type="component" value="Segment"/>
</dbReference>
<accession>A0A096VKY3</accession>
<proteinExistence type="predicted"/>
<dbReference type="EMBL" id="KC310806">
    <property type="protein sequence ID" value="AGK86724.1"/>
    <property type="molecule type" value="Genomic_DNA"/>
</dbReference>
<reference evidence="2" key="1">
    <citation type="submission" date="2012-12" db="EMBL/GenBank/DDBJ databases">
        <title>Genomics of marine cyanopodoviruses.</title>
        <authorList>
            <person name="Huang S."/>
            <person name="Chen F."/>
        </authorList>
    </citation>
    <scope>NUCLEOTIDE SEQUENCE [LARGE SCALE GENOMIC DNA]</scope>
</reference>
<dbReference type="KEGG" id="vg:22112044"/>
<reference evidence="1 2" key="2">
    <citation type="journal article" date="2015" name="PLoS ONE">
        <title>Comparative Genomic and Phylogenomic Analyses Reveal a Conserved Core Genome Shared by Estuarine and Oceanic Cyanopodoviruses.</title>
        <authorList>
            <person name="Huang S."/>
            <person name="Zhang S."/>
            <person name="Jiao N."/>
            <person name="Chen F."/>
        </authorList>
    </citation>
    <scope>NUCLEOTIDE SEQUENCE [LARGE SCALE GENOMIC DNA]</scope>
</reference>
<gene>
    <name evidence="1" type="ORF">S-CBP2_0018</name>
</gene>
<name>A0A096VKY3_9CAUD</name>
<protein>
    <submittedName>
        <fullName evidence="1">Uncharacterized protein</fullName>
    </submittedName>
</protein>